<accession>A0A1A3TPD5</accession>
<feature type="transmembrane region" description="Helical" evidence="2">
    <location>
        <begin position="141"/>
        <end position="159"/>
    </location>
</feature>
<sequence>MQRMGRHSETFTGSGSRRVSRLRVGESDAETVMAPAKSSRRARIFSATIDQGFSSASNGIFTFAVAVVSTTEEFGGIVLMITALIAILVTQRGALGTPLLLKSDQTTERIRREGSFAISAGLAIGCAALAVMVLFGRTLGLPALLLGVAAPIVLCQDVLRYVTIAEGRPHVAAIWDGVWFLGTVLLIVSAWLKISTVSWLIGGWASLGLIAAVGIATDLRVRPRVAGLRRWATAGWQHRIRYGVDAGLEQTTVFLVLAMAAALVSATATAALRGATVLLSPIAILASALQLVVISESTRDSAPPRTVWFASLRLLGGIAALAVIVGVVLCSLPGSIGAYLLGESFEPARQVLPIVVIEYCATAVAFALGVFLRTFNRSSAVVRFKIVLMTATLSTSCCGALLFRSATGIAVGLAVGTILASSLGLAYFAPWEARKRASSVDVAAVAEVTE</sequence>
<feature type="transmembrane region" description="Helical" evidence="2">
    <location>
        <begin position="47"/>
        <end position="68"/>
    </location>
</feature>
<feature type="transmembrane region" description="Helical" evidence="2">
    <location>
        <begin position="171"/>
        <end position="192"/>
    </location>
</feature>
<feature type="transmembrane region" description="Helical" evidence="2">
    <location>
        <begin position="314"/>
        <end position="339"/>
    </location>
</feature>
<dbReference type="Proteomes" id="UP000093759">
    <property type="component" value="Unassembled WGS sequence"/>
</dbReference>
<dbReference type="AlphaFoldDB" id="A0A1A3TPD5"/>
<feature type="transmembrane region" description="Helical" evidence="2">
    <location>
        <begin position="116"/>
        <end position="135"/>
    </location>
</feature>
<evidence type="ECO:0000313" key="3">
    <source>
        <dbReference type="EMBL" id="OBK84514.1"/>
    </source>
</evidence>
<keyword evidence="2" id="KW-1133">Transmembrane helix</keyword>
<feature type="transmembrane region" description="Helical" evidence="2">
    <location>
        <begin position="409"/>
        <end position="429"/>
    </location>
</feature>
<feature type="transmembrane region" description="Helical" evidence="2">
    <location>
        <begin position="198"/>
        <end position="221"/>
    </location>
</feature>
<organism evidence="3 4">
    <name type="scientific">Mycolicibacter sinensis (strain JDM601)</name>
    <name type="common">Mycobacterium sinense</name>
    <dbReference type="NCBI Taxonomy" id="875328"/>
    <lineage>
        <taxon>Bacteria</taxon>
        <taxon>Bacillati</taxon>
        <taxon>Actinomycetota</taxon>
        <taxon>Actinomycetes</taxon>
        <taxon>Mycobacteriales</taxon>
        <taxon>Mycobacteriaceae</taxon>
        <taxon>Mycolicibacter</taxon>
    </lineage>
</organism>
<reference evidence="4" key="1">
    <citation type="submission" date="2016-06" db="EMBL/GenBank/DDBJ databases">
        <authorList>
            <person name="Sutton G."/>
            <person name="Brinkac L."/>
            <person name="Sanka R."/>
            <person name="Adams M."/>
            <person name="Lau E."/>
            <person name="Garcia-Basteiro A."/>
            <person name="Lopez-Varela E."/>
            <person name="Palencia S."/>
        </authorList>
    </citation>
    <scope>NUCLEOTIDE SEQUENCE [LARGE SCALE GENOMIC DNA]</scope>
    <source>
        <strain evidence="4">1274684.2</strain>
    </source>
</reference>
<name>A0A1A3TPD5_MYCSD</name>
<feature type="transmembrane region" description="Helical" evidence="2">
    <location>
        <begin position="270"/>
        <end position="293"/>
    </location>
</feature>
<dbReference type="EMBL" id="LZMF01000126">
    <property type="protein sequence ID" value="OBK84514.1"/>
    <property type="molecule type" value="Genomic_DNA"/>
</dbReference>
<evidence type="ECO:0000256" key="1">
    <source>
        <dbReference type="SAM" id="MobiDB-lite"/>
    </source>
</evidence>
<evidence type="ECO:0000256" key="2">
    <source>
        <dbReference type="SAM" id="Phobius"/>
    </source>
</evidence>
<comment type="caution">
    <text evidence="3">The sequence shown here is derived from an EMBL/GenBank/DDBJ whole genome shotgun (WGS) entry which is preliminary data.</text>
</comment>
<feature type="transmembrane region" description="Helical" evidence="2">
    <location>
        <begin position="74"/>
        <end position="95"/>
    </location>
</feature>
<gene>
    <name evidence="3" type="ORF">A5648_09165</name>
</gene>
<feature type="transmembrane region" description="Helical" evidence="2">
    <location>
        <begin position="351"/>
        <end position="372"/>
    </location>
</feature>
<proteinExistence type="predicted"/>
<evidence type="ECO:0000313" key="4">
    <source>
        <dbReference type="Proteomes" id="UP000093759"/>
    </source>
</evidence>
<feature type="transmembrane region" description="Helical" evidence="2">
    <location>
        <begin position="242"/>
        <end position="264"/>
    </location>
</feature>
<keyword evidence="2" id="KW-0472">Membrane</keyword>
<feature type="region of interest" description="Disordered" evidence="1">
    <location>
        <begin position="1"/>
        <end position="26"/>
    </location>
</feature>
<keyword evidence="2" id="KW-0812">Transmembrane</keyword>
<protein>
    <submittedName>
        <fullName evidence="3">Uncharacterized protein</fullName>
    </submittedName>
</protein>
<feature type="transmembrane region" description="Helical" evidence="2">
    <location>
        <begin position="384"/>
        <end position="403"/>
    </location>
</feature>